<accession>A0A7V5NX71</accession>
<gene>
    <name evidence="9" type="ORF">ENK01_03120</name>
</gene>
<dbReference type="CDD" id="cd16378">
    <property type="entry name" value="CcmH_N"/>
    <property type="match status" value="1"/>
</dbReference>
<evidence type="ECO:0000256" key="6">
    <source>
        <dbReference type="ARBA" id="ARBA00023004"/>
    </source>
</evidence>
<protein>
    <recommendedName>
        <fullName evidence="7">Cytochrome c-type biogenesis protein</fullName>
    </recommendedName>
</protein>
<evidence type="ECO:0000256" key="1">
    <source>
        <dbReference type="ARBA" id="ARBA00010342"/>
    </source>
</evidence>
<dbReference type="AlphaFoldDB" id="A0A7V5NX71"/>
<dbReference type="InterPro" id="IPR005616">
    <property type="entry name" value="CcmH/CycL/Ccl2/NrfF_N"/>
</dbReference>
<keyword evidence="7" id="KW-0472">Membrane</keyword>
<keyword evidence="6 7" id="KW-0408">Iron</keyword>
<comment type="similarity">
    <text evidence="1 7">Belongs to the CcmH/CycL/Ccl2/NrfF family.</text>
</comment>
<feature type="domain" description="CcmH/CycL/Ccl2/NrfF N-terminal" evidence="8">
    <location>
        <begin position="38"/>
        <end position="173"/>
    </location>
</feature>
<dbReference type="GO" id="GO:0017004">
    <property type="term" value="P:cytochrome complex assembly"/>
    <property type="evidence" value="ECO:0007669"/>
    <property type="project" value="UniProtKB-KW"/>
</dbReference>
<evidence type="ECO:0000256" key="3">
    <source>
        <dbReference type="ARBA" id="ARBA00022723"/>
    </source>
</evidence>
<evidence type="ECO:0000256" key="7">
    <source>
        <dbReference type="RuleBase" id="RU364112"/>
    </source>
</evidence>
<evidence type="ECO:0000256" key="2">
    <source>
        <dbReference type="ARBA" id="ARBA00022617"/>
    </source>
</evidence>
<keyword evidence="5" id="KW-0201">Cytochrome c-type biogenesis</keyword>
<dbReference type="Proteomes" id="UP000885806">
    <property type="component" value="Unassembled WGS sequence"/>
</dbReference>
<comment type="caution">
    <text evidence="9">The sequence shown here is derived from an EMBL/GenBank/DDBJ whole genome shotgun (WGS) entry which is preliminary data.</text>
</comment>
<dbReference type="EMBL" id="DROP01000211">
    <property type="protein sequence ID" value="HHI88922.1"/>
    <property type="molecule type" value="Genomic_DNA"/>
</dbReference>
<keyword evidence="3 7" id="KW-0479">Metal-binding</keyword>
<dbReference type="GO" id="GO:0005886">
    <property type="term" value="C:plasma membrane"/>
    <property type="evidence" value="ECO:0007669"/>
    <property type="project" value="TreeGrafter"/>
</dbReference>
<feature type="transmembrane region" description="Helical" evidence="7">
    <location>
        <begin position="128"/>
        <end position="147"/>
    </location>
</feature>
<keyword evidence="7" id="KW-0812">Transmembrane</keyword>
<organism evidence="9">
    <name type="scientific">Hellea balneolensis</name>
    <dbReference type="NCBI Taxonomy" id="287478"/>
    <lineage>
        <taxon>Bacteria</taxon>
        <taxon>Pseudomonadati</taxon>
        <taxon>Pseudomonadota</taxon>
        <taxon>Alphaproteobacteria</taxon>
        <taxon>Maricaulales</taxon>
        <taxon>Robiginitomaculaceae</taxon>
        <taxon>Hellea</taxon>
    </lineage>
</organism>
<feature type="transmembrane region" description="Helical" evidence="7">
    <location>
        <begin position="28"/>
        <end position="48"/>
    </location>
</feature>
<evidence type="ECO:0000256" key="4">
    <source>
        <dbReference type="ARBA" id="ARBA00022729"/>
    </source>
</evidence>
<dbReference type="InterPro" id="IPR038297">
    <property type="entry name" value="CcmH/CycL/NrfF/Ccl2_sf"/>
</dbReference>
<dbReference type="PANTHER" id="PTHR47870:SF1">
    <property type="entry name" value="CYTOCHROME C-TYPE BIOGENESIS PROTEIN CCMH"/>
    <property type="match status" value="1"/>
</dbReference>
<dbReference type="PANTHER" id="PTHR47870">
    <property type="entry name" value="CYTOCHROME C-TYPE BIOGENESIS PROTEIN CCMH"/>
    <property type="match status" value="1"/>
</dbReference>
<comment type="function">
    <text evidence="7">Possible subunit of a heme lyase.</text>
</comment>
<keyword evidence="2 7" id="KW-0349">Heme</keyword>
<evidence type="ECO:0000259" key="8">
    <source>
        <dbReference type="Pfam" id="PF03918"/>
    </source>
</evidence>
<evidence type="ECO:0000313" key="9">
    <source>
        <dbReference type="EMBL" id="HHI88922.1"/>
    </source>
</evidence>
<keyword evidence="4 7" id="KW-0732">Signal</keyword>
<keyword evidence="7" id="KW-1133">Transmembrane helix</keyword>
<dbReference type="GO" id="GO:0046872">
    <property type="term" value="F:metal ion binding"/>
    <property type="evidence" value="ECO:0007669"/>
    <property type="project" value="UniProtKB-KW"/>
</dbReference>
<proteinExistence type="inferred from homology"/>
<dbReference type="Pfam" id="PF03918">
    <property type="entry name" value="CcmH"/>
    <property type="match status" value="1"/>
</dbReference>
<sequence length="184" mass="20880">MYWHTHTIRLAEGRPARIGTFGGEPVRLWRLLFIGFTISLAIALSAFAQNLSDAEVEKRAQEVGRSLRCVVCQGESIEESGADLAADMRKLVRRRIRAGDSNEQVMAYMRARYGDYVLLKPPVQKNTYILWFSPFLALILAFVVYIVKVRQRPTLKAPETLSPKEQEKLARLLEAGNRDKEDGT</sequence>
<name>A0A7V5NX71_9PROT</name>
<reference evidence="9" key="1">
    <citation type="journal article" date="2020" name="mSystems">
        <title>Genome- and Community-Level Interaction Insights into Carbon Utilization and Element Cycling Functions of Hydrothermarchaeota in Hydrothermal Sediment.</title>
        <authorList>
            <person name="Zhou Z."/>
            <person name="Liu Y."/>
            <person name="Xu W."/>
            <person name="Pan J."/>
            <person name="Luo Z.H."/>
            <person name="Li M."/>
        </authorList>
    </citation>
    <scope>NUCLEOTIDE SEQUENCE [LARGE SCALE GENOMIC DNA]</scope>
    <source>
        <strain evidence="9">HyVt-538</strain>
    </source>
</reference>
<evidence type="ECO:0000256" key="5">
    <source>
        <dbReference type="ARBA" id="ARBA00022748"/>
    </source>
</evidence>
<dbReference type="Gene3D" id="1.10.8.640">
    <property type="entry name" value="Cytochrome C biogenesis protein"/>
    <property type="match status" value="1"/>
</dbReference>
<dbReference type="InterPro" id="IPR051263">
    <property type="entry name" value="C-type_cytochrome_biogenesis"/>
</dbReference>